<dbReference type="AlphaFoldDB" id="A0A0K2UDH6"/>
<keyword evidence="1" id="KW-1133">Transmembrane helix</keyword>
<evidence type="ECO:0000256" key="1">
    <source>
        <dbReference type="SAM" id="Phobius"/>
    </source>
</evidence>
<organism evidence="2">
    <name type="scientific">Lepeophtheirus salmonis</name>
    <name type="common">Salmon louse</name>
    <name type="synonym">Caligus salmonis</name>
    <dbReference type="NCBI Taxonomy" id="72036"/>
    <lineage>
        <taxon>Eukaryota</taxon>
        <taxon>Metazoa</taxon>
        <taxon>Ecdysozoa</taxon>
        <taxon>Arthropoda</taxon>
        <taxon>Crustacea</taxon>
        <taxon>Multicrustacea</taxon>
        <taxon>Hexanauplia</taxon>
        <taxon>Copepoda</taxon>
        <taxon>Siphonostomatoida</taxon>
        <taxon>Caligidae</taxon>
        <taxon>Lepeophtheirus</taxon>
    </lineage>
</organism>
<protein>
    <submittedName>
        <fullName evidence="2">Uncharacterized protein</fullName>
    </submittedName>
</protein>
<name>A0A0K2UDH6_LEPSM</name>
<sequence length="52" mass="5523">MSITTEIVTFTEITKNFVIFIISGGVALAFTTNAISTIITQNRSCVVRATAG</sequence>
<keyword evidence="1" id="KW-0812">Transmembrane</keyword>
<proteinExistence type="predicted"/>
<feature type="transmembrane region" description="Helical" evidence="1">
    <location>
        <begin position="17"/>
        <end position="39"/>
    </location>
</feature>
<evidence type="ECO:0000313" key="2">
    <source>
        <dbReference type="EMBL" id="CDW35992.1"/>
    </source>
</evidence>
<keyword evidence="1" id="KW-0472">Membrane</keyword>
<reference evidence="2" key="1">
    <citation type="submission" date="2014-05" db="EMBL/GenBank/DDBJ databases">
        <authorList>
            <person name="Chronopoulou M."/>
        </authorList>
    </citation>
    <scope>NUCLEOTIDE SEQUENCE</scope>
    <source>
        <tissue evidence="2">Whole organism</tissue>
    </source>
</reference>
<dbReference type="EMBL" id="HACA01018631">
    <property type="protein sequence ID" value="CDW35992.1"/>
    <property type="molecule type" value="Transcribed_RNA"/>
</dbReference>
<accession>A0A0K2UDH6</accession>